<feature type="transmembrane region" description="Helical" evidence="1">
    <location>
        <begin position="27"/>
        <end position="46"/>
    </location>
</feature>
<dbReference type="RefSeq" id="WP_091052805.1">
    <property type="nucleotide sequence ID" value="NZ_FNGF01000006.1"/>
</dbReference>
<dbReference type="OrthoDB" id="8926562at2"/>
<keyword evidence="3" id="KW-1185">Reference proteome</keyword>
<reference evidence="3" key="1">
    <citation type="submission" date="2016-10" db="EMBL/GenBank/DDBJ databases">
        <authorList>
            <person name="Varghese N."/>
            <person name="Submissions S."/>
        </authorList>
    </citation>
    <scope>NUCLEOTIDE SEQUENCE [LARGE SCALE GENOMIC DNA]</scope>
    <source>
        <strain evidence="3">CGMCC 4.3147</strain>
    </source>
</reference>
<evidence type="ECO:0000313" key="2">
    <source>
        <dbReference type="EMBL" id="SDL45164.1"/>
    </source>
</evidence>
<feature type="transmembrane region" description="Helical" evidence="1">
    <location>
        <begin position="117"/>
        <end position="137"/>
    </location>
</feature>
<dbReference type="EMBL" id="FNGF01000006">
    <property type="protein sequence ID" value="SDL45164.1"/>
    <property type="molecule type" value="Genomic_DNA"/>
</dbReference>
<proteinExistence type="predicted"/>
<keyword evidence="1" id="KW-1133">Transmembrane helix</keyword>
<gene>
    <name evidence="2" type="ORF">SAMN05216298_3869</name>
</gene>
<keyword evidence="1" id="KW-0812">Transmembrane</keyword>
<protein>
    <submittedName>
        <fullName evidence="2">Uncharacterized protein</fullName>
    </submittedName>
</protein>
<evidence type="ECO:0000256" key="1">
    <source>
        <dbReference type="SAM" id="Phobius"/>
    </source>
</evidence>
<accession>A0A1G9K6W7</accession>
<dbReference type="Proteomes" id="UP000198662">
    <property type="component" value="Unassembled WGS sequence"/>
</dbReference>
<dbReference type="AlphaFoldDB" id="A0A1G9K6W7"/>
<feature type="transmembrane region" description="Helical" evidence="1">
    <location>
        <begin position="66"/>
        <end position="85"/>
    </location>
</feature>
<keyword evidence="1" id="KW-0472">Membrane</keyword>
<organism evidence="2 3">
    <name type="scientific">Glycomyces sambucus</name>
    <dbReference type="NCBI Taxonomy" id="380244"/>
    <lineage>
        <taxon>Bacteria</taxon>
        <taxon>Bacillati</taxon>
        <taxon>Actinomycetota</taxon>
        <taxon>Actinomycetes</taxon>
        <taxon>Glycomycetales</taxon>
        <taxon>Glycomycetaceae</taxon>
        <taxon>Glycomyces</taxon>
    </lineage>
</organism>
<evidence type="ECO:0000313" key="3">
    <source>
        <dbReference type="Proteomes" id="UP000198662"/>
    </source>
</evidence>
<name>A0A1G9K6W7_9ACTN</name>
<sequence length="145" mass="15557">MSTLIATTAPQRLSYLTVVRASATYDLAVTAGFATPWTLALVHAGLNALSGSLGLAAFPGLDPMQVLYANLMGSVVVVWSLLRLVRPQRLHGLFDAAARVLFSLWMANALAHGAPDLLWAFLVVEIAWGAVQLAPWASARFRARD</sequence>
<feature type="transmembrane region" description="Helical" evidence="1">
    <location>
        <begin position="92"/>
        <end position="111"/>
    </location>
</feature>